<dbReference type="FunFam" id="3.30.70.270:FF:000001">
    <property type="entry name" value="Diguanylate cyclase domain protein"/>
    <property type="match status" value="1"/>
</dbReference>
<evidence type="ECO:0000256" key="3">
    <source>
        <dbReference type="SAM" id="Phobius"/>
    </source>
</evidence>
<dbReference type="EC" id="2.7.7.65" evidence="1"/>
<protein>
    <recommendedName>
        <fullName evidence="1">diguanylate cyclase</fullName>
        <ecNumber evidence="1">2.7.7.65</ecNumber>
    </recommendedName>
</protein>
<sequence length="388" mass="42366">MNLDVRTIMLMWSGINLLGAGMMALISFHADNIKGARQWALGHCCMGIGIFTSTQMSPEWPVWIIASVPFITGCGFGLLFNGIEAFKGKTCHYWITVWIGGQMMLQSLWLGMVHDNIRMVVASNSLLVCVIFAACAVSLRVKATQPLKTAYRLAAASFSFVALMSLLRAINILLKPAEDITLFAQGNVNPVFLVLGGLSQLCISLSLVLLITFRLVSDLREQATHDSLTGTLNRRSFEDESRRLLARATRTGDAMSIIMIDVDFFKHVNDKHGHQAGDEVLRRLAALLQTVIRSEDCLARYGGEEFCILLAGTNEQGAALLAERVRLLYADLRVAWKGESLQCTLSAGVADSLLVGTDLATLVDAADQALYRAKNAGRNCIALHSDSV</sequence>
<feature type="transmembrane region" description="Helical" evidence="3">
    <location>
        <begin position="190"/>
        <end position="213"/>
    </location>
</feature>
<reference evidence="5 6" key="1">
    <citation type="submission" date="2018-05" db="EMBL/GenBank/DDBJ databases">
        <title>Genomic Encyclopedia of Type Strains, Phase IV (KMG-IV): sequencing the most valuable type-strain genomes for metagenomic binning, comparative biology and taxonomic classification.</title>
        <authorList>
            <person name="Goeker M."/>
        </authorList>
    </citation>
    <scope>NUCLEOTIDE SEQUENCE [LARGE SCALE GENOMIC DNA]</scope>
    <source>
        <strain evidence="5 6">DSM 19792</strain>
    </source>
</reference>
<keyword evidence="3" id="KW-1133">Transmembrane helix</keyword>
<feature type="domain" description="GGDEF" evidence="4">
    <location>
        <begin position="253"/>
        <end position="386"/>
    </location>
</feature>
<dbReference type="SUPFAM" id="SSF55073">
    <property type="entry name" value="Nucleotide cyclase"/>
    <property type="match status" value="1"/>
</dbReference>
<comment type="caution">
    <text evidence="5">The sequence shown here is derived from an EMBL/GenBank/DDBJ whole genome shotgun (WGS) entry which is preliminary data.</text>
</comment>
<dbReference type="GO" id="GO:0005886">
    <property type="term" value="C:plasma membrane"/>
    <property type="evidence" value="ECO:0007669"/>
    <property type="project" value="TreeGrafter"/>
</dbReference>
<feature type="transmembrane region" description="Helical" evidence="3">
    <location>
        <begin position="92"/>
        <end position="111"/>
    </location>
</feature>
<evidence type="ECO:0000256" key="2">
    <source>
        <dbReference type="ARBA" id="ARBA00034247"/>
    </source>
</evidence>
<gene>
    <name evidence="5" type="ORF">DFR42_106199</name>
</gene>
<dbReference type="GO" id="GO:0043709">
    <property type="term" value="P:cell adhesion involved in single-species biofilm formation"/>
    <property type="evidence" value="ECO:0007669"/>
    <property type="project" value="TreeGrafter"/>
</dbReference>
<keyword evidence="3" id="KW-0472">Membrane</keyword>
<dbReference type="OrthoDB" id="9813903at2"/>
<proteinExistence type="predicted"/>
<organism evidence="5 6">
    <name type="scientific">Undibacterium pigrum</name>
    <dbReference type="NCBI Taxonomy" id="401470"/>
    <lineage>
        <taxon>Bacteria</taxon>
        <taxon>Pseudomonadati</taxon>
        <taxon>Pseudomonadota</taxon>
        <taxon>Betaproteobacteria</taxon>
        <taxon>Burkholderiales</taxon>
        <taxon>Oxalobacteraceae</taxon>
        <taxon>Undibacterium</taxon>
    </lineage>
</organism>
<name>A0A318J2T4_9BURK</name>
<dbReference type="Gene3D" id="3.30.70.270">
    <property type="match status" value="1"/>
</dbReference>
<dbReference type="EMBL" id="QJKB01000006">
    <property type="protein sequence ID" value="PXX42020.1"/>
    <property type="molecule type" value="Genomic_DNA"/>
</dbReference>
<dbReference type="GO" id="GO:0052621">
    <property type="term" value="F:diguanylate cyclase activity"/>
    <property type="evidence" value="ECO:0007669"/>
    <property type="project" value="UniProtKB-EC"/>
</dbReference>
<dbReference type="SMART" id="SM00267">
    <property type="entry name" value="GGDEF"/>
    <property type="match status" value="1"/>
</dbReference>
<dbReference type="PANTHER" id="PTHR45138">
    <property type="entry name" value="REGULATORY COMPONENTS OF SENSORY TRANSDUCTION SYSTEM"/>
    <property type="match status" value="1"/>
</dbReference>
<dbReference type="NCBIfam" id="TIGR00254">
    <property type="entry name" value="GGDEF"/>
    <property type="match status" value="1"/>
</dbReference>
<evidence type="ECO:0000313" key="5">
    <source>
        <dbReference type="EMBL" id="PXX42020.1"/>
    </source>
</evidence>
<dbReference type="InterPro" id="IPR050469">
    <property type="entry name" value="Diguanylate_Cyclase"/>
</dbReference>
<feature type="transmembrane region" description="Helical" evidence="3">
    <location>
        <begin position="151"/>
        <end position="170"/>
    </location>
</feature>
<dbReference type="AlphaFoldDB" id="A0A318J2T4"/>
<keyword evidence="3" id="KW-0812">Transmembrane</keyword>
<evidence type="ECO:0000256" key="1">
    <source>
        <dbReference type="ARBA" id="ARBA00012528"/>
    </source>
</evidence>
<feature type="transmembrane region" description="Helical" evidence="3">
    <location>
        <begin position="6"/>
        <end position="27"/>
    </location>
</feature>
<dbReference type="InterPro" id="IPR043128">
    <property type="entry name" value="Rev_trsase/Diguanyl_cyclase"/>
</dbReference>
<accession>A0A318J2T4</accession>
<keyword evidence="6" id="KW-1185">Reference proteome</keyword>
<comment type="catalytic activity">
    <reaction evidence="2">
        <text>2 GTP = 3',3'-c-di-GMP + 2 diphosphate</text>
        <dbReference type="Rhea" id="RHEA:24898"/>
        <dbReference type="ChEBI" id="CHEBI:33019"/>
        <dbReference type="ChEBI" id="CHEBI:37565"/>
        <dbReference type="ChEBI" id="CHEBI:58805"/>
        <dbReference type="EC" id="2.7.7.65"/>
    </reaction>
</comment>
<dbReference type="Pfam" id="PF00990">
    <property type="entry name" value="GGDEF"/>
    <property type="match status" value="1"/>
</dbReference>
<feature type="transmembrane region" description="Helical" evidence="3">
    <location>
        <begin position="117"/>
        <end position="139"/>
    </location>
</feature>
<dbReference type="RefSeq" id="WP_110256456.1">
    <property type="nucleotide sequence ID" value="NZ_QJKB01000006.1"/>
</dbReference>
<dbReference type="InterPro" id="IPR000160">
    <property type="entry name" value="GGDEF_dom"/>
</dbReference>
<evidence type="ECO:0000259" key="4">
    <source>
        <dbReference type="PROSITE" id="PS50887"/>
    </source>
</evidence>
<feature type="transmembrane region" description="Helical" evidence="3">
    <location>
        <begin position="62"/>
        <end position="80"/>
    </location>
</feature>
<dbReference type="InterPro" id="IPR029787">
    <property type="entry name" value="Nucleotide_cyclase"/>
</dbReference>
<evidence type="ECO:0000313" key="6">
    <source>
        <dbReference type="Proteomes" id="UP000247792"/>
    </source>
</evidence>
<dbReference type="PROSITE" id="PS50887">
    <property type="entry name" value="GGDEF"/>
    <property type="match status" value="1"/>
</dbReference>
<dbReference type="PANTHER" id="PTHR45138:SF9">
    <property type="entry name" value="DIGUANYLATE CYCLASE DGCM-RELATED"/>
    <property type="match status" value="1"/>
</dbReference>
<dbReference type="Proteomes" id="UP000247792">
    <property type="component" value="Unassembled WGS sequence"/>
</dbReference>
<dbReference type="CDD" id="cd01949">
    <property type="entry name" value="GGDEF"/>
    <property type="match status" value="1"/>
</dbReference>
<dbReference type="GO" id="GO:1902201">
    <property type="term" value="P:negative regulation of bacterial-type flagellum-dependent cell motility"/>
    <property type="evidence" value="ECO:0007669"/>
    <property type="project" value="TreeGrafter"/>
</dbReference>